<organism evidence="1 2">
    <name type="scientific">Heracleum sosnowskyi</name>
    <dbReference type="NCBI Taxonomy" id="360622"/>
    <lineage>
        <taxon>Eukaryota</taxon>
        <taxon>Viridiplantae</taxon>
        <taxon>Streptophyta</taxon>
        <taxon>Embryophyta</taxon>
        <taxon>Tracheophyta</taxon>
        <taxon>Spermatophyta</taxon>
        <taxon>Magnoliopsida</taxon>
        <taxon>eudicotyledons</taxon>
        <taxon>Gunneridae</taxon>
        <taxon>Pentapetalae</taxon>
        <taxon>asterids</taxon>
        <taxon>campanulids</taxon>
        <taxon>Apiales</taxon>
        <taxon>Apiaceae</taxon>
        <taxon>Apioideae</taxon>
        <taxon>apioid superclade</taxon>
        <taxon>Tordylieae</taxon>
        <taxon>Tordyliinae</taxon>
        <taxon>Heracleum</taxon>
    </lineage>
</organism>
<evidence type="ECO:0000313" key="2">
    <source>
        <dbReference type="Proteomes" id="UP001237642"/>
    </source>
</evidence>
<comment type="caution">
    <text evidence="1">The sequence shown here is derived from an EMBL/GenBank/DDBJ whole genome shotgun (WGS) entry which is preliminary data.</text>
</comment>
<evidence type="ECO:0000313" key="1">
    <source>
        <dbReference type="EMBL" id="KAK1380466.1"/>
    </source>
</evidence>
<proteinExistence type="predicted"/>
<dbReference type="EMBL" id="JAUIZM010000006">
    <property type="protein sequence ID" value="KAK1380466.1"/>
    <property type="molecule type" value="Genomic_DNA"/>
</dbReference>
<name>A0AAD8I7H6_9APIA</name>
<protein>
    <submittedName>
        <fullName evidence="1">Uncharacterized protein</fullName>
    </submittedName>
</protein>
<keyword evidence="2" id="KW-1185">Reference proteome</keyword>
<sequence length="104" mass="11401">MSEVNPNIDYESQSLLVFTGDSSPRHIWTRIIVLLHSISKFKFETESSYTSIDGPNDEDDEGQSEIIVVVDGSSSTYDGLIKIGSAQEDNVGSIKDELTSKVTS</sequence>
<accession>A0AAD8I7H6</accession>
<dbReference type="Proteomes" id="UP001237642">
    <property type="component" value="Unassembled WGS sequence"/>
</dbReference>
<reference evidence="1" key="2">
    <citation type="submission" date="2023-05" db="EMBL/GenBank/DDBJ databases">
        <authorList>
            <person name="Schelkunov M.I."/>
        </authorList>
    </citation>
    <scope>NUCLEOTIDE SEQUENCE</scope>
    <source>
        <strain evidence="1">Hsosn_3</strain>
        <tissue evidence="1">Leaf</tissue>
    </source>
</reference>
<reference evidence="1" key="1">
    <citation type="submission" date="2023-02" db="EMBL/GenBank/DDBJ databases">
        <title>Genome of toxic invasive species Heracleum sosnowskyi carries increased number of genes despite the absence of recent whole-genome duplications.</title>
        <authorList>
            <person name="Schelkunov M."/>
            <person name="Shtratnikova V."/>
            <person name="Makarenko M."/>
            <person name="Klepikova A."/>
            <person name="Omelchenko D."/>
            <person name="Novikova G."/>
            <person name="Obukhova E."/>
            <person name="Bogdanov V."/>
            <person name="Penin A."/>
            <person name="Logacheva M."/>
        </authorList>
    </citation>
    <scope>NUCLEOTIDE SEQUENCE</scope>
    <source>
        <strain evidence="1">Hsosn_3</strain>
        <tissue evidence="1">Leaf</tissue>
    </source>
</reference>
<gene>
    <name evidence="1" type="ORF">POM88_027210</name>
</gene>
<dbReference type="AlphaFoldDB" id="A0AAD8I7H6"/>